<keyword evidence="2" id="KW-1185">Reference proteome</keyword>
<dbReference type="InterPro" id="IPR029039">
    <property type="entry name" value="Flavoprotein-like_sf"/>
</dbReference>
<evidence type="ECO:0008006" key="3">
    <source>
        <dbReference type="Google" id="ProtNLM"/>
    </source>
</evidence>
<dbReference type="KEGG" id="ebm:SG0102_09670"/>
<reference evidence="1 2" key="1">
    <citation type="submission" date="2018-11" db="EMBL/GenBank/DDBJ databases">
        <title>Novel Erysipelotrichaceae bacterium isolated from small intestine of a swine.</title>
        <authorList>
            <person name="Kim J.S."/>
            <person name="Choe H."/>
            <person name="Lee Y.R."/>
            <person name="Kim K.M."/>
            <person name="Park D.S."/>
        </authorList>
    </citation>
    <scope>NUCLEOTIDE SEQUENCE [LARGE SCALE GENOMIC DNA]</scope>
    <source>
        <strain evidence="1 2">SG0102</strain>
    </source>
</reference>
<dbReference type="Proteomes" id="UP000268059">
    <property type="component" value="Chromosome"/>
</dbReference>
<dbReference type="SUPFAM" id="SSF52218">
    <property type="entry name" value="Flavoproteins"/>
    <property type="match status" value="1"/>
</dbReference>
<proteinExistence type="predicted"/>
<evidence type="ECO:0000313" key="1">
    <source>
        <dbReference type="EMBL" id="BBH26033.1"/>
    </source>
</evidence>
<dbReference type="Gene3D" id="3.40.50.360">
    <property type="match status" value="1"/>
</dbReference>
<evidence type="ECO:0000313" key="2">
    <source>
        <dbReference type="Proteomes" id="UP000268059"/>
    </source>
</evidence>
<dbReference type="OrthoDB" id="9805976at2"/>
<accession>A0A3G9JM00</accession>
<sequence length="172" mass="19524">MKSLVIADCSIPEHLFNESVIVDLHNVQFARCTGGLECLKNNGQCRFQDDMTIISKWSAQIPLIIYISRIRYGEFDLAFKKIIEREVCNAQAGYVADGDTTSRNGKAKKKKQLLVIGYGDITEQEQASFKKYLVASSLPYSFTNIDTYFCQEEELDDVLKLFGGVDHERPRP</sequence>
<dbReference type="EMBL" id="AP019309">
    <property type="protein sequence ID" value="BBH26033.1"/>
    <property type="molecule type" value="Genomic_DNA"/>
</dbReference>
<dbReference type="AlphaFoldDB" id="A0A3G9JM00"/>
<protein>
    <recommendedName>
        <fullName evidence="3">Flavodoxin domain-containing protein</fullName>
    </recommendedName>
</protein>
<dbReference type="RefSeq" id="WP_125118941.1">
    <property type="nucleotide sequence ID" value="NZ_AP019309.1"/>
</dbReference>
<gene>
    <name evidence="1" type="ORF">SG0102_09670</name>
</gene>
<organism evidence="1 2">
    <name type="scientific">Intestinibaculum porci</name>
    <dbReference type="NCBI Taxonomy" id="2487118"/>
    <lineage>
        <taxon>Bacteria</taxon>
        <taxon>Bacillati</taxon>
        <taxon>Bacillota</taxon>
        <taxon>Erysipelotrichia</taxon>
        <taxon>Erysipelotrichales</taxon>
        <taxon>Erysipelotrichaceae</taxon>
        <taxon>Intestinibaculum</taxon>
    </lineage>
</organism>
<name>A0A3G9JM00_9FIRM</name>
<dbReference type="InParanoid" id="A0A3G9JM00"/>